<dbReference type="GO" id="GO:0005829">
    <property type="term" value="C:cytosol"/>
    <property type="evidence" value="ECO:0007669"/>
    <property type="project" value="TreeGrafter"/>
</dbReference>
<feature type="domain" description="FdhE central" evidence="2">
    <location>
        <begin position="201"/>
        <end position="235"/>
    </location>
</feature>
<dbReference type="Gene3D" id="3.90.1670.10">
    <property type="entry name" value="FdhE-like domain"/>
    <property type="match status" value="1"/>
</dbReference>
<dbReference type="PANTHER" id="PTHR37689:SF1">
    <property type="entry name" value="PROTEIN FDHE"/>
    <property type="match status" value="1"/>
</dbReference>
<dbReference type="RefSeq" id="WP_085100515.1">
    <property type="nucleotide sequence ID" value="NZ_FWZU01000002.1"/>
</dbReference>
<dbReference type="InterPro" id="IPR056797">
    <property type="entry name" value="FdhE_central"/>
</dbReference>
<proteinExistence type="predicted"/>
<protein>
    <submittedName>
        <fullName evidence="4">FdhE protein</fullName>
    </submittedName>
</protein>
<dbReference type="GO" id="GO:0008199">
    <property type="term" value="F:ferric iron binding"/>
    <property type="evidence" value="ECO:0007669"/>
    <property type="project" value="TreeGrafter"/>
</dbReference>
<dbReference type="STRING" id="1519643.SAMN06295933_1473"/>
<dbReference type="PANTHER" id="PTHR37689">
    <property type="entry name" value="PROTEIN FDHE"/>
    <property type="match status" value="1"/>
</dbReference>
<organism evidence="4 5">
    <name type="scientific">Desulfovibrio gilichinskyi</name>
    <dbReference type="NCBI Taxonomy" id="1519643"/>
    <lineage>
        <taxon>Bacteria</taxon>
        <taxon>Pseudomonadati</taxon>
        <taxon>Thermodesulfobacteriota</taxon>
        <taxon>Desulfovibrionia</taxon>
        <taxon>Desulfovibrionales</taxon>
        <taxon>Desulfovibrionaceae</taxon>
        <taxon>Desulfovibrio</taxon>
    </lineage>
</organism>
<evidence type="ECO:0000313" key="5">
    <source>
        <dbReference type="Proteomes" id="UP000192906"/>
    </source>
</evidence>
<keyword evidence="1" id="KW-0963">Cytoplasm</keyword>
<dbReference type="Pfam" id="PF24860">
    <property type="entry name" value="FdhE_C"/>
    <property type="match status" value="1"/>
</dbReference>
<dbReference type="GO" id="GO:0051604">
    <property type="term" value="P:protein maturation"/>
    <property type="evidence" value="ECO:0007669"/>
    <property type="project" value="TreeGrafter"/>
</dbReference>
<name>A0A1X7CZK9_9BACT</name>
<dbReference type="InterPro" id="IPR024064">
    <property type="entry name" value="FdhE-like_sf"/>
</dbReference>
<dbReference type="Pfam" id="PF24859">
    <property type="entry name" value="FdhE_central"/>
    <property type="match status" value="1"/>
</dbReference>
<accession>A0A1X7CZK9</accession>
<evidence type="ECO:0000313" key="4">
    <source>
        <dbReference type="EMBL" id="SMF06006.1"/>
    </source>
</evidence>
<reference evidence="5" key="1">
    <citation type="submission" date="2017-04" db="EMBL/GenBank/DDBJ databases">
        <authorList>
            <person name="Varghese N."/>
            <person name="Submissions S."/>
        </authorList>
    </citation>
    <scope>NUCLEOTIDE SEQUENCE [LARGE SCALE GENOMIC DNA]</scope>
    <source>
        <strain evidence="5">K3S</strain>
    </source>
</reference>
<feature type="domain" description="FdhE C-terminal" evidence="3">
    <location>
        <begin position="238"/>
        <end position="310"/>
    </location>
</feature>
<evidence type="ECO:0000256" key="1">
    <source>
        <dbReference type="ARBA" id="ARBA00022490"/>
    </source>
</evidence>
<dbReference type="Proteomes" id="UP000192906">
    <property type="component" value="Unassembled WGS sequence"/>
</dbReference>
<dbReference type="EMBL" id="FWZU01000002">
    <property type="protein sequence ID" value="SMF06006.1"/>
    <property type="molecule type" value="Genomic_DNA"/>
</dbReference>
<sequence>MTFDYTKAQLQLDKKIKELGKKKFLPAELVELISKVAKIQLEAELHAAPTIPEQASLAPANENIQGRPLLARADFPYDYEQAAQLFSKFSDLLLNFSGPISDATKLISSKIENGELELKKVFSAYLEGDDIFFAKWGENTPEAPRTLNFLVQSAITPSIRVVARNIAAHLPEIEKAEVQTPTSVDLEIEVSPPPARQHGNCPVCGSIPFIHALRHKQGFRYANCSFCHTEYRVRRLACAYCDEADSKEIKFFTVEDEPGYRVEVCDNCKNYIKTIDFREMDKVSIPTLDDLESLSLDFLAVEEGYNRGTLSAWGF</sequence>
<evidence type="ECO:0000259" key="3">
    <source>
        <dbReference type="Pfam" id="PF24860"/>
    </source>
</evidence>
<dbReference type="AlphaFoldDB" id="A0A1X7CZK9"/>
<gene>
    <name evidence="4" type="ORF">SAMN06295933_1473</name>
</gene>
<dbReference type="SUPFAM" id="SSF144020">
    <property type="entry name" value="FdhE-like"/>
    <property type="match status" value="1"/>
</dbReference>
<dbReference type="InterPro" id="IPR056796">
    <property type="entry name" value="FdhE_C"/>
</dbReference>
<dbReference type="InterPro" id="IPR006452">
    <property type="entry name" value="Formate_DH_accessory"/>
</dbReference>
<evidence type="ECO:0000259" key="2">
    <source>
        <dbReference type="Pfam" id="PF24859"/>
    </source>
</evidence>
<dbReference type="OrthoDB" id="9811074at2"/>
<keyword evidence="5" id="KW-1185">Reference proteome</keyword>
<dbReference type="CDD" id="cd16341">
    <property type="entry name" value="FdhE"/>
    <property type="match status" value="1"/>
</dbReference>